<feature type="transmembrane region" description="Helical" evidence="7">
    <location>
        <begin position="119"/>
        <end position="138"/>
    </location>
</feature>
<dbReference type="NCBIfam" id="TIGR01297">
    <property type="entry name" value="CDF"/>
    <property type="match status" value="1"/>
</dbReference>
<evidence type="ECO:0000256" key="6">
    <source>
        <dbReference type="ARBA" id="ARBA00023136"/>
    </source>
</evidence>
<evidence type="ECO:0000256" key="5">
    <source>
        <dbReference type="ARBA" id="ARBA00022989"/>
    </source>
</evidence>
<evidence type="ECO:0000313" key="10">
    <source>
        <dbReference type="EMBL" id="MFC5271137.1"/>
    </source>
</evidence>
<keyword evidence="11" id="KW-1185">Reference proteome</keyword>
<comment type="subcellular location">
    <subcellularLocation>
        <location evidence="1">Membrane</location>
        <topology evidence="1">Multi-pass membrane protein</topology>
    </subcellularLocation>
</comment>
<comment type="caution">
    <text evidence="10">The sequence shown here is derived from an EMBL/GenBank/DDBJ whole genome shotgun (WGS) entry which is preliminary data.</text>
</comment>
<sequence length="309" mass="33098">MNASRRNSEIPHPSAKGLRSTLIGILANMGLVLVKGAAGILGNSYALIADAIESASDVLTSFIVWIGLKAASKEPDADHPYGHGKAEPLAAVVVAVALIGAAILISIQSVEHILTPHKTPAPFTLIVLGIIIVVKEGLYRYSHKVGTEVESTAVKADAWHHRADAVTSLTAFIGISIALIGGEGYETADDWAALIASGIIVLNAYHIFVPAFTEIMDAAPPSEFAAEVKEIAETVDRVIATEKCLVRKMGFEYFVDLHVIVNGDLTVREGHDIAHRVKDAILEAKPQVYDVLVHIEPFEENLPESATFF</sequence>
<proteinExistence type="inferred from homology"/>
<dbReference type="SUPFAM" id="SSF161111">
    <property type="entry name" value="Cation efflux protein transmembrane domain-like"/>
    <property type="match status" value="1"/>
</dbReference>
<dbReference type="SUPFAM" id="SSF160240">
    <property type="entry name" value="Cation efflux protein cytoplasmic domain-like"/>
    <property type="match status" value="1"/>
</dbReference>
<dbReference type="InterPro" id="IPR027469">
    <property type="entry name" value="Cation_efflux_TMD_sf"/>
</dbReference>
<dbReference type="InterPro" id="IPR036837">
    <property type="entry name" value="Cation_efflux_CTD_sf"/>
</dbReference>
<dbReference type="Pfam" id="PF01545">
    <property type="entry name" value="Cation_efflux"/>
    <property type="match status" value="1"/>
</dbReference>
<dbReference type="InterPro" id="IPR002524">
    <property type="entry name" value="Cation_efflux"/>
</dbReference>
<accession>A0ABW0E9R4</accession>
<dbReference type="Gene3D" id="1.20.1510.10">
    <property type="entry name" value="Cation efflux protein transmembrane domain"/>
    <property type="match status" value="1"/>
</dbReference>
<dbReference type="InterPro" id="IPR050291">
    <property type="entry name" value="CDF_Transporter"/>
</dbReference>
<keyword evidence="5 7" id="KW-1133">Transmembrane helix</keyword>
<evidence type="ECO:0000256" key="4">
    <source>
        <dbReference type="ARBA" id="ARBA00022692"/>
    </source>
</evidence>
<feature type="transmembrane region" description="Helical" evidence="7">
    <location>
        <begin position="21"/>
        <end position="41"/>
    </location>
</feature>
<organism evidence="10 11">
    <name type="scientific">Adhaeribacter terreus</name>
    <dbReference type="NCBI Taxonomy" id="529703"/>
    <lineage>
        <taxon>Bacteria</taxon>
        <taxon>Pseudomonadati</taxon>
        <taxon>Bacteroidota</taxon>
        <taxon>Cytophagia</taxon>
        <taxon>Cytophagales</taxon>
        <taxon>Hymenobacteraceae</taxon>
        <taxon>Adhaeribacter</taxon>
    </lineage>
</organism>
<feature type="transmembrane region" description="Helical" evidence="7">
    <location>
        <begin position="165"/>
        <end position="185"/>
    </location>
</feature>
<feature type="transmembrane region" description="Helical" evidence="7">
    <location>
        <begin position="191"/>
        <end position="212"/>
    </location>
</feature>
<protein>
    <submittedName>
        <fullName evidence="10">Cation diffusion facilitator family transporter</fullName>
    </submittedName>
</protein>
<dbReference type="InterPro" id="IPR027470">
    <property type="entry name" value="Cation_efflux_CTD"/>
</dbReference>
<evidence type="ECO:0000313" key="11">
    <source>
        <dbReference type="Proteomes" id="UP001596161"/>
    </source>
</evidence>
<feature type="transmembrane region" description="Helical" evidence="7">
    <location>
        <begin position="89"/>
        <end position="107"/>
    </location>
</feature>
<feature type="transmembrane region" description="Helical" evidence="7">
    <location>
        <begin position="47"/>
        <end position="68"/>
    </location>
</feature>
<keyword evidence="6 7" id="KW-0472">Membrane</keyword>
<evidence type="ECO:0000256" key="1">
    <source>
        <dbReference type="ARBA" id="ARBA00004141"/>
    </source>
</evidence>
<keyword evidence="3" id="KW-0813">Transport</keyword>
<dbReference type="PANTHER" id="PTHR43840">
    <property type="entry name" value="MITOCHONDRIAL METAL TRANSPORTER 1-RELATED"/>
    <property type="match status" value="1"/>
</dbReference>
<gene>
    <name evidence="10" type="ORF">ACFPIB_10985</name>
</gene>
<feature type="domain" description="Cation efflux protein cytoplasmic" evidence="9">
    <location>
        <begin position="220"/>
        <end position="298"/>
    </location>
</feature>
<evidence type="ECO:0000259" key="9">
    <source>
        <dbReference type="Pfam" id="PF16916"/>
    </source>
</evidence>
<dbReference type="RefSeq" id="WP_378017504.1">
    <property type="nucleotide sequence ID" value="NZ_JBHSKT010000006.1"/>
</dbReference>
<evidence type="ECO:0000256" key="3">
    <source>
        <dbReference type="ARBA" id="ARBA00022448"/>
    </source>
</evidence>
<dbReference type="Proteomes" id="UP001596161">
    <property type="component" value="Unassembled WGS sequence"/>
</dbReference>
<evidence type="ECO:0000256" key="7">
    <source>
        <dbReference type="SAM" id="Phobius"/>
    </source>
</evidence>
<feature type="domain" description="Cation efflux protein transmembrane" evidence="8">
    <location>
        <begin position="22"/>
        <end position="216"/>
    </location>
</feature>
<name>A0ABW0E9R4_9BACT</name>
<dbReference type="PANTHER" id="PTHR43840:SF15">
    <property type="entry name" value="MITOCHONDRIAL METAL TRANSPORTER 1-RELATED"/>
    <property type="match status" value="1"/>
</dbReference>
<evidence type="ECO:0000259" key="8">
    <source>
        <dbReference type="Pfam" id="PF01545"/>
    </source>
</evidence>
<comment type="similarity">
    <text evidence="2">Belongs to the cation diffusion facilitator (CDF) transporter (TC 2.A.4) family.</text>
</comment>
<dbReference type="InterPro" id="IPR058533">
    <property type="entry name" value="Cation_efflux_TM"/>
</dbReference>
<reference evidence="11" key="1">
    <citation type="journal article" date="2019" name="Int. J. Syst. Evol. Microbiol.">
        <title>The Global Catalogue of Microorganisms (GCM) 10K type strain sequencing project: providing services to taxonomists for standard genome sequencing and annotation.</title>
        <authorList>
            <consortium name="The Broad Institute Genomics Platform"/>
            <consortium name="The Broad Institute Genome Sequencing Center for Infectious Disease"/>
            <person name="Wu L."/>
            <person name="Ma J."/>
        </authorList>
    </citation>
    <scope>NUCLEOTIDE SEQUENCE [LARGE SCALE GENOMIC DNA]</scope>
    <source>
        <strain evidence="11">KACC 12602</strain>
    </source>
</reference>
<evidence type="ECO:0000256" key="2">
    <source>
        <dbReference type="ARBA" id="ARBA00008114"/>
    </source>
</evidence>
<dbReference type="Pfam" id="PF16916">
    <property type="entry name" value="ZT_dimer"/>
    <property type="match status" value="1"/>
</dbReference>
<dbReference type="EMBL" id="JBHSKT010000006">
    <property type="protein sequence ID" value="MFC5271137.1"/>
    <property type="molecule type" value="Genomic_DNA"/>
</dbReference>
<keyword evidence="4 7" id="KW-0812">Transmembrane</keyword>
<dbReference type="Gene3D" id="3.30.70.1350">
    <property type="entry name" value="Cation efflux protein, cytoplasmic domain"/>
    <property type="match status" value="1"/>
</dbReference>